<gene>
    <name evidence="2" type="ORF">PR048_003799</name>
</gene>
<accession>A0ABQ9IP11</accession>
<organism evidence="2 3">
    <name type="scientific">Dryococelus australis</name>
    <dbReference type="NCBI Taxonomy" id="614101"/>
    <lineage>
        <taxon>Eukaryota</taxon>
        <taxon>Metazoa</taxon>
        <taxon>Ecdysozoa</taxon>
        <taxon>Arthropoda</taxon>
        <taxon>Hexapoda</taxon>
        <taxon>Insecta</taxon>
        <taxon>Pterygota</taxon>
        <taxon>Neoptera</taxon>
        <taxon>Polyneoptera</taxon>
        <taxon>Phasmatodea</taxon>
        <taxon>Verophasmatodea</taxon>
        <taxon>Anareolatae</taxon>
        <taxon>Phasmatidae</taxon>
        <taxon>Eurycanthinae</taxon>
        <taxon>Dryococelus</taxon>
    </lineage>
</organism>
<dbReference type="EMBL" id="JARBHB010000001">
    <property type="protein sequence ID" value="KAJ8898439.1"/>
    <property type="molecule type" value="Genomic_DNA"/>
</dbReference>
<protein>
    <submittedName>
        <fullName evidence="2">Uncharacterized protein</fullName>
    </submittedName>
</protein>
<evidence type="ECO:0000313" key="3">
    <source>
        <dbReference type="Proteomes" id="UP001159363"/>
    </source>
</evidence>
<dbReference type="Proteomes" id="UP001159363">
    <property type="component" value="Chromosome 1"/>
</dbReference>
<comment type="caution">
    <text evidence="2">The sequence shown here is derived from an EMBL/GenBank/DDBJ whole genome shotgun (WGS) entry which is preliminary data.</text>
</comment>
<name>A0ABQ9IP11_9NEOP</name>
<proteinExistence type="predicted"/>
<evidence type="ECO:0000313" key="2">
    <source>
        <dbReference type="EMBL" id="KAJ8898439.1"/>
    </source>
</evidence>
<sequence length="128" mass="15089">MRVIQIPEKTRRLTASSGTISTCENPVTRPGIEPDSPWWEASVLIAQQPWSLFNAIKLMTYLLKRNQILRRYQIIFKDDEEFTDAPTEVSEHDTVSEIEDDSKEEDTLNEYHKMTNQAQYFYGRNRFK</sequence>
<evidence type="ECO:0000256" key="1">
    <source>
        <dbReference type="SAM" id="MobiDB-lite"/>
    </source>
</evidence>
<keyword evidence="3" id="KW-1185">Reference proteome</keyword>
<feature type="region of interest" description="Disordered" evidence="1">
    <location>
        <begin position="85"/>
        <end position="105"/>
    </location>
</feature>
<reference evidence="2 3" key="1">
    <citation type="submission" date="2023-02" db="EMBL/GenBank/DDBJ databases">
        <title>LHISI_Scaffold_Assembly.</title>
        <authorList>
            <person name="Stuart O.P."/>
            <person name="Cleave R."/>
            <person name="Magrath M.J.L."/>
            <person name="Mikheyev A.S."/>
        </authorList>
    </citation>
    <scope>NUCLEOTIDE SEQUENCE [LARGE SCALE GENOMIC DNA]</scope>
    <source>
        <strain evidence="2">Daus_M_001</strain>
        <tissue evidence="2">Leg muscle</tissue>
    </source>
</reference>